<accession>A0ABU3ATD9</accession>
<comment type="caution">
    <text evidence="3">The sequence shown here is derived from an EMBL/GenBank/DDBJ whole genome shotgun (WGS) entry which is preliminary data.</text>
</comment>
<dbReference type="EMBL" id="JAVRFH010000026">
    <property type="protein sequence ID" value="MDT0613218.1"/>
    <property type="molecule type" value="Genomic_DNA"/>
</dbReference>
<dbReference type="Proteomes" id="UP001180724">
    <property type="component" value="Unassembled WGS sequence"/>
</dbReference>
<evidence type="ECO:0000313" key="4">
    <source>
        <dbReference type="Proteomes" id="UP001180724"/>
    </source>
</evidence>
<protein>
    <submittedName>
        <fullName evidence="3">Uncharacterized protein</fullName>
    </submittedName>
</protein>
<feature type="region of interest" description="Disordered" evidence="1">
    <location>
        <begin position="1"/>
        <end position="21"/>
    </location>
</feature>
<keyword evidence="4" id="KW-1185">Reference proteome</keyword>
<feature type="transmembrane region" description="Helical" evidence="2">
    <location>
        <begin position="26"/>
        <end position="50"/>
    </location>
</feature>
<reference evidence="3" key="1">
    <citation type="submission" date="2024-05" db="EMBL/GenBank/DDBJ databases">
        <title>30 novel species of actinomycetes from the DSMZ collection.</title>
        <authorList>
            <person name="Nouioui I."/>
        </authorList>
    </citation>
    <scope>NUCLEOTIDE SEQUENCE</scope>
    <source>
        <strain evidence="3">DSM 40712</strain>
    </source>
</reference>
<gene>
    <name evidence="3" type="ORF">RM812_23765</name>
</gene>
<keyword evidence="2" id="KW-0472">Membrane</keyword>
<dbReference type="RefSeq" id="WP_311575284.1">
    <property type="nucleotide sequence ID" value="NZ_JAVRFH010000026.1"/>
</dbReference>
<sequence>MRRTRNPAALPGGGPEGPRGRTRRGLFAALVTLPALVLLPLLVAFASILLRASDDRDEGRADAVPCSEALAFGGAALPDGARPVGACLRQGFQDTHYSAAFRMPRTGVQGWLAHTYPDAPAPGTAFCPGEDADLCLDPGPGQGLPAGADAHAVQVRVVYEGAGTALVRFASFTV</sequence>
<evidence type="ECO:0000313" key="3">
    <source>
        <dbReference type="EMBL" id="MDT0613218.1"/>
    </source>
</evidence>
<organism evidence="3 4">
    <name type="scientific">Streptomyces lancefieldiae</name>
    <dbReference type="NCBI Taxonomy" id="3075520"/>
    <lineage>
        <taxon>Bacteria</taxon>
        <taxon>Bacillati</taxon>
        <taxon>Actinomycetota</taxon>
        <taxon>Actinomycetes</taxon>
        <taxon>Kitasatosporales</taxon>
        <taxon>Streptomycetaceae</taxon>
        <taxon>Streptomyces</taxon>
    </lineage>
</organism>
<evidence type="ECO:0000256" key="2">
    <source>
        <dbReference type="SAM" id="Phobius"/>
    </source>
</evidence>
<keyword evidence="2" id="KW-1133">Transmembrane helix</keyword>
<evidence type="ECO:0000256" key="1">
    <source>
        <dbReference type="SAM" id="MobiDB-lite"/>
    </source>
</evidence>
<proteinExistence type="predicted"/>
<keyword evidence="2" id="KW-0812">Transmembrane</keyword>
<name>A0ABU3ATD9_9ACTN</name>